<dbReference type="SMART" id="SM00283">
    <property type="entry name" value="MA"/>
    <property type="match status" value="1"/>
</dbReference>
<dbReference type="Proteomes" id="UP000282321">
    <property type="component" value="Unassembled WGS sequence"/>
</dbReference>
<sequence length="1117" mass="127992">MRGIKKTTKPVIDDNNYLSSIREKIRVIYNDVSNLPRQLDLIGKSTDELNVYAEKIEDVGLSHSYIFEKIETELKNIFASVQVLSESSDMSVSFVERFSEATENITKYYGNAIDNLSVIPERINRTGSDIVKLQESFAKIKTITDEILRISKKTEETSRNAGIKAFHAGDQGKGFEVVAQEMEKLAKVSFEASENIPKIIDKIDEENISLNKDINQSKEHIDYIIKSIDSSRIFMKNIKNETNDIVNNFNSVKILIEKENERKNSILNINNKMEAIAKFIVVFTSRIKNFSESATNIMEDLFTYKNAFFDLLNSSLTKDKEAERKILDSFKGFKMFKTLFENYADFQEQLDNLSKEFKSQAEELLELTKSADGEIEGLNSDMKMLEDISKKLKESHTVIGKNIDDIGVESQNIIDHIDSLTKLFENSNNSLNRINLLLKELESSTEKIKIVFKRTKILSLYAGIEAAKSGKFKSELEIIVNDLKMLSSNSEELVKDIDRIKNGMRNTFVVTNANSVKTSKIMDQTKKLVDFAITNGRNVSNILSQLNLLIQEVSRAVQNQKNIIDSMRSIIGDEFIKQTGKINGYLDEMESLIDKNKEYIGEIRKLSDIEPPKIRRKATTERHIFRYYIGGMPRTLLPFMSGDATSSSYLYPAVIGLTQYSKGVNILPSVAKGWDISIDGKTITFDLRQDIHFHSGKTLTAEDVEFTLYKIASSPNYFQIIHIKGVEDYYNKNSSEIPGISVINKYTIKIELIRPYMPIFQNLAVAPLGIIPSNEDIYIKTDNNTKRIVSCGPYKTVEFNDNFIKYESFKDYFVGQPFIDEVIAYIKLEKEQKTYDMFINGELDYIDLYGENLRKILQDKKYAPFVVKSYDLGTQYLGFNMKTEGPFKNKLLRMAACYIIDRKKYLKEVMKSSSIPAKGIFPPSMAVYNQKLKGYYYDEEKAISLARQAGFGPGTKEKAIITMSGTEKGAQDRYKFFREAFLKIGIELELKVYPWTEFLERVHSGQSEVFTLGWSADTADPDNFLFPLFYSKNKGDSGNTCFYENEKVDKLIFAGMAERDPVKRIQIYRNAEKIILEDAPLVPLSHGLNYGIFQPYVKNSFLHPLSIFRPHYFWYDK</sequence>
<evidence type="ECO:0000256" key="5">
    <source>
        <dbReference type="SAM" id="Coils"/>
    </source>
</evidence>
<reference evidence="7 8" key="1">
    <citation type="submission" date="2018-06" db="EMBL/GenBank/DDBJ databases">
        <title>Extensive metabolic versatility and redundancy in microbially diverse, dynamic hydrothermal sediments.</title>
        <authorList>
            <person name="Dombrowski N."/>
            <person name="Teske A."/>
            <person name="Baker B.J."/>
        </authorList>
    </citation>
    <scope>NUCLEOTIDE SEQUENCE [LARGE SCALE GENOMIC DNA]</scope>
    <source>
        <strain evidence="7">B35_G9</strain>
    </source>
</reference>
<dbReference type="PANTHER" id="PTHR30290">
    <property type="entry name" value="PERIPLASMIC BINDING COMPONENT OF ABC TRANSPORTER"/>
    <property type="match status" value="1"/>
</dbReference>
<dbReference type="Gene3D" id="1.10.287.950">
    <property type="entry name" value="Methyl-accepting chemotaxis protein"/>
    <property type="match status" value="2"/>
</dbReference>
<protein>
    <recommendedName>
        <fullName evidence="6">Methyl-accepting transducer domain-containing protein</fullName>
    </recommendedName>
</protein>
<dbReference type="CDD" id="cd00995">
    <property type="entry name" value="PBP2_NikA_DppA_OppA_like"/>
    <property type="match status" value="1"/>
</dbReference>
<evidence type="ECO:0000256" key="2">
    <source>
        <dbReference type="ARBA" id="ARBA00022448"/>
    </source>
</evidence>
<dbReference type="GO" id="GO:0016020">
    <property type="term" value="C:membrane"/>
    <property type="evidence" value="ECO:0007669"/>
    <property type="project" value="InterPro"/>
</dbReference>
<dbReference type="InterPro" id="IPR039424">
    <property type="entry name" value="SBP_5"/>
</dbReference>
<dbReference type="Gene3D" id="3.10.105.10">
    <property type="entry name" value="Dipeptide-binding Protein, Domain 3"/>
    <property type="match status" value="1"/>
</dbReference>
<comment type="similarity">
    <text evidence="1">Belongs to the bacterial solute-binding protein 5 family.</text>
</comment>
<dbReference type="GO" id="GO:0015833">
    <property type="term" value="P:peptide transport"/>
    <property type="evidence" value="ECO:0007669"/>
    <property type="project" value="TreeGrafter"/>
</dbReference>
<dbReference type="InterPro" id="IPR000914">
    <property type="entry name" value="SBP_5_dom"/>
</dbReference>
<dbReference type="Pfam" id="PF00496">
    <property type="entry name" value="SBP_bac_5"/>
    <property type="match status" value="1"/>
</dbReference>
<evidence type="ECO:0000256" key="4">
    <source>
        <dbReference type="PROSITE-ProRule" id="PRU00284"/>
    </source>
</evidence>
<dbReference type="InterPro" id="IPR004089">
    <property type="entry name" value="MCPsignal_dom"/>
</dbReference>
<evidence type="ECO:0000313" key="7">
    <source>
        <dbReference type="EMBL" id="RKX66768.1"/>
    </source>
</evidence>
<keyword evidence="4" id="KW-0807">Transducer</keyword>
<feature type="coiled-coil region" evidence="5">
    <location>
        <begin position="336"/>
        <end position="395"/>
    </location>
</feature>
<keyword evidence="5" id="KW-0175">Coiled coil</keyword>
<dbReference type="EMBL" id="QNBC01000033">
    <property type="protein sequence ID" value="RKX66768.1"/>
    <property type="molecule type" value="Genomic_DNA"/>
</dbReference>
<dbReference type="AlphaFoldDB" id="A0A660S9E0"/>
<dbReference type="SUPFAM" id="SSF58104">
    <property type="entry name" value="Methyl-accepting chemotaxis protein (MCP) signaling domain"/>
    <property type="match status" value="2"/>
</dbReference>
<dbReference type="Gene3D" id="3.90.76.10">
    <property type="entry name" value="Dipeptide-binding Protein, Domain 1"/>
    <property type="match status" value="1"/>
</dbReference>
<keyword evidence="3" id="KW-0732">Signal</keyword>
<feature type="domain" description="Methyl-accepting transducer" evidence="6">
    <location>
        <begin position="346"/>
        <end position="575"/>
    </location>
</feature>
<dbReference type="Gene3D" id="3.40.190.10">
    <property type="entry name" value="Periplasmic binding protein-like II"/>
    <property type="match status" value="1"/>
</dbReference>
<dbReference type="GO" id="GO:1904680">
    <property type="term" value="F:peptide transmembrane transporter activity"/>
    <property type="evidence" value="ECO:0007669"/>
    <property type="project" value="TreeGrafter"/>
</dbReference>
<evidence type="ECO:0000313" key="8">
    <source>
        <dbReference type="Proteomes" id="UP000282321"/>
    </source>
</evidence>
<comment type="caution">
    <text evidence="7">The sequence shown here is derived from an EMBL/GenBank/DDBJ whole genome shotgun (WGS) entry which is preliminary data.</text>
</comment>
<organism evidence="7 8">
    <name type="scientific">candidate division TA06 bacterium</name>
    <dbReference type="NCBI Taxonomy" id="2250710"/>
    <lineage>
        <taxon>Bacteria</taxon>
        <taxon>Bacteria division TA06</taxon>
    </lineage>
</organism>
<accession>A0A660S9E0</accession>
<dbReference type="SUPFAM" id="SSF53850">
    <property type="entry name" value="Periplasmic binding protein-like II"/>
    <property type="match status" value="1"/>
</dbReference>
<feature type="domain" description="Methyl-accepting transducer" evidence="6">
    <location>
        <begin position="38"/>
        <end position="277"/>
    </location>
</feature>
<evidence type="ECO:0000256" key="3">
    <source>
        <dbReference type="ARBA" id="ARBA00022729"/>
    </source>
</evidence>
<proteinExistence type="inferred from homology"/>
<name>A0A660S9E0_UNCT6</name>
<dbReference type="PROSITE" id="PS50111">
    <property type="entry name" value="CHEMOTAXIS_TRANSDUC_2"/>
    <property type="match status" value="2"/>
</dbReference>
<dbReference type="GO" id="GO:0007165">
    <property type="term" value="P:signal transduction"/>
    <property type="evidence" value="ECO:0007669"/>
    <property type="project" value="UniProtKB-KW"/>
</dbReference>
<keyword evidence="2" id="KW-0813">Transport</keyword>
<evidence type="ECO:0000256" key="1">
    <source>
        <dbReference type="ARBA" id="ARBA00005695"/>
    </source>
</evidence>
<gene>
    <name evidence="7" type="ORF">DRP44_03420</name>
</gene>
<evidence type="ECO:0000259" key="6">
    <source>
        <dbReference type="PROSITE" id="PS50111"/>
    </source>
</evidence>
<dbReference type="PANTHER" id="PTHR30290:SF9">
    <property type="entry name" value="OLIGOPEPTIDE-BINDING PROTEIN APPA"/>
    <property type="match status" value="1"/>
</dbReference>
<dbReference type="Pfam" id="PF00015">
    <property type="entry name" value="MCPsignal"/>
    <property type="match status" value="1"/>
</dbReference>